<dbReference type="InterPro" id="IPR015424">
    <property type="entry name" value="PyrdxlP-dep_Trfase"/>
</dbReference>
<dbReference type="AlphaFoldDB" id="A0A1M6NGT9"/>
<keyword evidence="3" id="KW-0028">Amino-acid biosynthesis</keyword>
<keyword evidence="9" id="KW-1185">Reference proteome</keyword>
<evidence type="ECO:0000256" key="6">
    <source>
        <dbReference type="ARBA" id="ARBA00029440"/>
    </source>
</evidence>
<evidence type="ECO:0000256" key="2">
    <source>
        <dbReference type="ARBA" id="ARBA00022576"/>
    </source>
</evidence>
<evidence type="ECO:0000256" key="3">
    <source>
        <dbReference type="ARBA" id="ARBA00022605"/>
    </source>
</evidence>
<comment type="pathway">
    <text evidence="6">Amino-acid biosynthesis.</text>
</comment>
<dbReference type="PIRSF" id="PIRSF000521">
    <property type="entry name" value="Transaminase_4ab_Lys_Orn"/>
    <property type="match status" value="1"/>
</dbReference>
<keyword evidence="4 8" id="KW-0808">Transferase</keyword>
<dbReference type="InterPro" id="IPR005814">
    <property type="entry name" value="Aminotrans_3"/>
</dbReference>
<dbReference type="Proteomes" id="UP000184016">
    <property type="component" value="Unassembled WGS sequence"/>
</dbReference>
<dbReference type="Gene3D" id="3.40.640.10">
    <property type="entry name" value="Type I PLP-dependent aspartate aminotransferase-like (Major domain)"/>
    <property type="match status" value="1"/>
</dbReference>
<evidence type="ECO:0000256" key="5">
    <source>
        <dbReference type="ARBA" id="ARBA00022898"/>
    </source>
</evidence>
<dbReference type="InterPro" id="IPR050103">
    <property type="entry name" value="Class-III_PLP-dep_AT"/>
</dbReference>
<dbReference type="GO" id="GO:0042802">
    <property type="term" value="F:identical protein binding"/>
    <property type="evidence" value="ECO:0007669"/>
    <property type="project" value="TreeGrafter"/>
</dbReference>
<proteinExistence type="inferred from homology"/>
<dbReference type="CDD" id="cd00610">
    <property type="entry name" value="OAT_like"/>
    <property type="match status" value="1"/>
</dbReference>
<dbReference type="InterPro" id="IPR004636">
    <property type="entry name" value="AcOrn/SuccOrn_fam"/>
</dbReference>
<keyword evidence="2 8" id="KW-0032">Aminotransferase</keyword>
<dbReference type="PANTHER" id="PTHR11986">
    <property type="entry name" value="AMINOTRANSFERASE CLASS III"/>
    <property type="match status" value="1"/>
</dbReference>
<dbReference type="GO" id="GO:0030170">
    <property type="term" value="F:pyridoxal phosphate binding"/>
    <property type="evidence" value="ECO:0007669"/>
    <property type="project" value="InterPro"/>
</dbReference>
<keyword evidence="5 7" id="KW-0663">Pyridoxal phosphate</keyword>
<comment type="cofactor">
    <cofactor evidence="1">
        <name>pyridoxal 5'-phosphate</name>
        <dbReference type="ChEBI" id="CHEBI:597326"/>
    </cofactor>
</comment>
<dbReference type="RefSeq" id="WP_238413488.1">
    <property type="nucleotide sequence ID" value="NZ_FRAF01000006.1"/>
</dbReference>
<organism evidence="8 9">
    <name type="scientific">Alicyclobacillus tolerans</name>
    <dbReference type="NCBI Taxonomy" id="90970"/>
    <lineage>
        <taxon>Bacteria</taxon>
        <taxon>Bacillati</taxon>
        <taxon>Bacillota</taxon>
        <taxon>Bacilli</taxon>
        <taxon>Bacillales</taxon>
        <taxon>Alicyclobacillaceae</taxon>
        <taxon>Alicyclobacillus</taxon>
    </lineage>
</organism>
<dbReference type="STRING" id="1830138.SAMN05443507_10638"/>
<gene>
    <name evidence="8" type="ORF">SAMN05443507_10638</name>
</gene>
<dbReference type="PANTHER" id="PTHR11986:SF79">
    <property type="entry name" value="ACETYLORNITHINE AMINOTRANSFERASE, MITOCHONDRIAL"/>
    <property type="match status" value="1"/>
</dbReference>
<dbReference type="GO" id="GO:0008483">
    <property type="term" value="F:transaminase activity"/>
    <property type="evidence" value="ECO:0007669"/>
    <property type="project" value="UniProtKB-KW"/>
</dbReference>
<evidence type="ECO:0000256" key="1">
    <source>
        <dbReference type="ARBA" id="ARBA00001933"/>
    </source>
</evidence>
<dbReference type="GO" id="GO:0006526">
    <property type="term" value="P:L-arginine biosynthetic process"/>
    <property type="evidence" value="ECO:0007669"/>
    <property type="project" value="UniProtKB-ARBA"/>
</dbReference>
<dbReference type="InterPro" id="IPR015421">
    <property type="entry name" value="PyrdxlP-dep_Trfase_major"/>
</dbReference>
<dbReference type="PROSITE" id="PS00600">
    <property type="entry name" value="AA_TRANSFER_CLASS_3"/>
    <property type="match status" value="1"/>
</dbReference>
<dbReference type="EMBL" id="FRAF01000006">
    <property type="protein sequence ID" value="SHJ94843.1"/>
    <property type="molecule type" value="Genomic_DNA"/>
</dbReference>
<dbReference type="FunFam" id="3.40.640.10:FF:000004">
    <property type="entry name" value="Acetylornithine aminotransferase"/>
    <property type="match status" value="1"/>
</dbReference>
<evidence type="ECO:0000256" key="4">
    <source>
        <dbReference type="ARBA" id="ARBA00022679"/>
    </source>
</evidence>
<dbReference type="Pfam" id="PF00202">
    <property type="entry name" value="Aminotran_3"/>
    <property type="match status" value="1"/>
</dbReference>
<dbReference type="InterPro" id="IPR049704">
    <property type="entry name" value="Aminotrans_3_PPA_site"/>
</dbReference>
<dbReference type="SUPFAM" id="SSF53383">
    <property type="entry name" value="PLP-dependent transferases"/>
    <property type="match status" value="1"/>
</dbReference>
<evidence type="ECO:0000313" key="9">
    <source>
        <dbReference type="Proteomes" id="UP000184016"/>
    </source>
</evidence>
<comment type="similarity">
    <text evidence="7">Belongs to the class-III pyridoxal-phosphate-dependent aminotransferase family.</text>
</comment>
<protein>
    <submittedName>
        <fullName evidence="8">Acetylornithine aminotransferase apoenzyme</fullName>
    </submittedName>
</protein>
<evidence type="ECO:0000313" key="8">
    <source>
        <dbReference type="EMBL" id="SHJ94843.1"/>
    </source>
</evidence>
<evidence type="ECO:0000256" key="7">
    <source>
        <dbReference type="RuleBase" id="RU003560"/>
    </source>
</evidence>
<reference evidence="9" key="1">
    <citation type="submission" date="2016-11" db="EMBL/GenBank/DDBJ databases">
        <authorList>
            <person name="Varghese N."/>
            <person name="Submissions S."/>
        </authorList>
    </citation>
    <scope>NUCLEOTIDE SEQUENCE [LARGE SCALE GENOMIC DNA]</scope>
    <source>
        <strain evidence="9">USBA-503</strain>
    </source>
</reference>
<name>A0A1M6NGT9_9BACL</name>
<dbReference type="NCBIfam" id="NF002325">
    <property type="entry name" value="PRK01278.1"/>
    <property type="match status" value="1"/>
</dbReference>
<dbReference type="NCBIfam" id="TIGR00707">
    <property type="entry name" value="argD"/>
    <property type="match status" value="1"/>
</dbReference>
<dbReference type="InterPro" id="IPR015422">
    <property type="entry name" value="PyrdxlP-dep_Trfase_small"/>
</dbReference>
<dbReference type="Gene3D" id="3.90.1150.10">
    <property type="entry name" value="Aspartate Aminotransferase, domain 1"/>
    <property type="match status" value="1"/>
</dbReference>
<accession>A0A1M6NGT9</accession>
<sequence length="373" mass="40470">MLFQNYGSRELTIVRGQGVWLYDEQGRDYLDMTAGIAVTSLGHAHPRLVEAISHQAATLLHCSNLYQIPQQEEVAKKLIEFSGLDAAFFCNSGAEANEAALKLARRYASTQHAEKTILLSLPGAFHGRTYGALSVTPKPAYQEGFGPLLPDCHTPTSFEEVLSSVNSDTAACIVEVIQGEGGVQPVPHEFLQELQKRLKAVHALLIVDEVQTGIGRTGDWFAFRSAGLDPDIVTLAKGLGGGVPVGAVLAKQEVAKTFTAGSHGTTFGGNPLAMSAAKTVLEEIEKGNLLEQVRRVGDKVRQFLEEHFTQVSGQGLMWGFTISEDARNFVKNAQEVAGVLMTAVGENRIRVVPPLILEEEDVDEFAKRIYTIL</sequence>